<evidence type="ECO:0000313" key="2">
    <source>
        <dbReference type="Proteomes" id="UP000777438"/>
    </source>
</evidence>
<reference evidence="1 2" key="1">
    <citation type="journal article" date="2021" name="Nat. Commun.">
        <title>Genetic determinants of endophytism in the Arabidopsis root mycobiome.</title>
        <authorList>
            <person name="Mesny F."/>
            <person name="Miyauchi S."/>
            <person name="Thiergart T."/>
            <person name="Pickel B."/>
            <person name="Atanasova L."/>
            <person name="Karlsson M."/>
            <person name="Huettel B."/>
            <person name="Barry K.W."/>
            <person name="Haridas S."/>
            <person name="Chen C."/>
            <person name="Bauer D."/>
            <person name="Andreopoulos W."/>
            <person name="Pangilinan J."/>
            <person name="LaButti K."/>
            <person name="Riley R."/>
            <person name="Lipzen A."/>
            <person name="Clum A."/>
            <person name="Drula E."/>
            <person name="Henrissat B."/>
            <person name="Kohler A."/>
            <person name="Grigoriev I.V."/>
            <person name="Martin F.M."/>
            <person name="Hacquard S."/>
        </authorList>
    </citation>
    <scope>NUCLEOTIDE SEQUENCE [LARGE SCALE GENOMIC DNA]</scope>
    <source>
        <strain evidence="1 2">MPI-CAGE-CH-0241</strain>
    </source>
</reference>
<dbReference type="EMBL" id="JAGPYM010000001">
    <property type="protein sequence ID" value="KAH6900333.1"/>
    <property type="molecule type" value="Genomic_DNA"/>
</dbReference>
<proteinExistence type="predicted"/>
<evidence type="ECO:0000313" key="1">
    <source>
        <dbReference type="EMBL" id="KAH6900333.1"/>
    </source>
</evidence>
<comment type="caution">
    <text evidence="1">The sequence shown here is derived from an EMBL/GenBank/DDBJ whole genome shotgun (WGS) entry which is preliminary data.</text>
</comment>
<sequence>MSTLLCKPMTAWHVVVSLQLSSTATVPRLSLDSRRVGLKSRTGFLHGQVSESITNTRPDLTCSCASPTVGYWP</sequence>
<name>A0A9P9AXL1_9HYPO</name>
<accession>A0A9P9AXL1</accession>
<dbReference type="Proteomes" id="UP000777438">
    <property type="component" value="Unassembled WGS sequence"/>
</dbReference>
<protein>
    <submittedName>
        <fullName evidence="1">Uncharacterized protein</fullName>
    </submittedName>
</protein>
<organism evidence="1 2">
    <name type="scientific">Thelonectria olida</name>
    <dbReference type="NCBI Taxonomy" id="1576542"/>
    <lineage>
        <taxon>Eukaryota</taxon>
        <taxon>Fungi</taxon>
        <taxon>Dikarya</taxon>
        <taxon>Ascomycota</taxon>
        <taxon>Pezizomycotina</taxon>
        <taxon>Sordariomycetes</taxon>
        <taxon>Hypocreomycetidae</taxon>
        <taxon>Hypocreales</taxon>
        <taxon>Nectriaceae</taxon>
        <taxon>Thelonectria</taxon>
    </lineage>
</organism>
<keyword evidence="2" id="KW-1185">Reference proteome</keyword>
<gene>
    <name evidence="1" type="ORF">B0T10DRAFT_470281</name>
</gene>
<dbReference type="AlphaFoldDB" id="A0A9P9AXL1"/>